<reference evidence="9" key="1">
    <citation type="journal article" date="2014" name="Int. J. Syst. Evol. Microbiol.">
        <title>Complete genome sequence of Corynebacterium casei LMG S-19264T (=DSM 44701T), isolated from a smear-ripened cheese.</title>
        <authorList>
            <consortium name="US DOE Joint Genome Institute (JGI-PGF)"/>
            <person name="Walter F."/>
            <person name="Albersmeier A."/>
            <person name="Kalinowski J."/>
            <person name="Ruckert C."/>
        </authorList>
    </citation>
    <scope>NUCLEOTIDE SEQUENCE</scope>
    <source>
        <strain evidence="9">KCTC 12711</strain>
    </source>
</reference>
<comment type="catalytic activity">
    <reaction evidence="1">
        <text>ATP + protein L-histidine = ADP + protein N-phospho-L-histidine.</text>
        <dbReference type="EC" id="2.7.13.3"/>
    </reaction>
</comment>
<dbReference type="Gene3D" id="3.30.565.10">
    <property type="entry name" value="Histidine kinase-like ATPase, C-terminal domain"/>
    <property type="match status" value="1"/>
</dbReference>
<keyword evidence="10" id="KW-1185">Reference proteome</keyword>
<reference evidence="9" key="2">
    <citation type="submission" date="2020-09" db="EMBL/GenBank/DDBJ databases">
        <authorList>
            <person name="Sun Q."/>
            <person name="Kim S."/>
        </authorList>
    </citation>
    <scope>NUCLEOTIDE SEQUENCE</scope>
    <source>
        <strain evidence="9">KCTC 12711</strain>
    </source>
</reference>
<evidence type="ECO:0000256" key="7">
    <source>
        <dbReference type="SAM" id="Phobius"/>
    </source>
</evidence>
<dbReference type="InterPro" id="IPR003594">
    <property type="entry name" value="HATPase_dom"/>
</dbReference>
<evidence type="ECO:0000313" key="10">
    <source>
        <dbReference type="Proteomes" id="UP000614811"/>
    </source>
</evidence>
<evidence type="ECO:0000256" key="3">
    <source>
        <dbReference type="ARBA" id="ARBA00022553"/>
    </source>
</evidence>
<evidence type="ECO:0000259" key="8">
    <source>
        <dbReference type="PROSITE" id="PS50109"/>
    </source>
</evidence>
<comment type="caution">
    <text evidence="9">The sequence shown here is derived from an EMBL/GenBank/DDBJ whole genome shotgun (WGS) entry which is preliminary data.</text>
</comment>
<evidence type="ECO:0000256" key="4">
    <source>
        <dbReference type="ARBA" id="ARBA00022679"/>
    </source>
</evidence>
<keyword evidence="6" id="KW-0902">Two-component regulatory system</keyword>
<dbReference type="InterPro" id="IPR036097">
    <property type="entry name" value="HisK_dim/P_sf"/>
</dbReference>
<dbReference type="SMART" id="SM00387">
    <property type="entry name" value="HATPase_c"/>
    <property type="match status" value="1"/>
</dbReference>
<dbReference type="AlphaFoldDB" id="A0A918RVX8"/>
<dbReference type="PRINTS" id="PR00344">
    <property type="entry name" value="BCTRLSENSOR"/>
</dbReference>
<evidence type="ECO:0000256" key="5">
    <source>
        <dbReference type="ARBA" id="ARBA00022777"/>
    </source>
</evidence>
<dbReference type="SUPFAM" id="SSF47384">
    <property type="entry name" value="Homodimeric domain of signal transducing histidine kinase"/>
    <property type="match status" value="1"/>
</dbReference>
<proteinExistence type="predicted"/>
<dbReference type="PROSITE" id="PS50109">
    <property type="entry name" value="HIS_KIN"/>
    <property type="match status" value="1"/>
</dbReference>
<dbReference type="CDD" id="cd00082">
    <property type="entry name" value="HisKA"/>
    <property type="match status" value="1"/>
</dbReference>
<dbReference type="GO" id="GO:0000155">
    <property type="term" value="F:phosphorelay sensor kinase activity"/>
    <property type="evidence" value="ECO:0007669"/>
    <property type="project" value="InterPro"/>
</dbReference>
<keyword evidence="7" id="KW-0812">Transmembrane</keyword>
<dbReference type="InterPro" id="IPR036890">
    <property type="entry name" value="HATPase_C_sf"/>
</dbReference>
<dbReference type="Pfam" id="PF00512">
    <property type="entry name" value="HisKA"/>
    <property type="match status" value="1"/>
</dbReference>
<evidence type="ECO:0000256" key="2">
    <source>
        <dbReference type="ARBA" id="ARBA00012438"/>
    </source>
</evidence>
<dbReference type="RefSeq" id="WP_189400978.1">
    <property type="nucleotide sequence ID" value="NZ_BMXA01000003.1"/>
</dbReference>
<dbReference type="InterPro" id="IPR003661">
    <property type="entry name" value="HisK_dim/P_dom"/>
</dbReference>
<dbReference type="Gene3D" id="1.10.287.130">
    <property type="match status" value="1"/>
</dbReference>
<dbReference type="InterPro" id="IPR005467">
    <property type="entry name" value="His_kinase_dom"/>
</dbReference>
<keyword evidence="5 9" id="KW-0418">Kinase</keyword>
<protein>
    <recommendedName>
        <fullName evidence="2">histidine kinase</fullName>
        <ecNumber evidence="2">2.7.13.3</ecNumber>
    </recommendedName>
</protein>
<keyword evidence="4" id="KW-0808">Transferase</keyword>
<sequence length="572" mass="64313">MKRRFPILLILFVCLPLAALMCLGGRLYQQERVVRAHQAQSLADARLLEAQGVIDDYFKQLQQESYASLQFLDLSVGLDAAKIALIRALVQSDPMLDQVFILRANGDRLFPPQTNQASLSEREFIQQTQRLWQDPSLFYAKFKESEEVSANHNQRQRYSRAAELADVLDEFANRDEAGMPSKASVPAAIAKQKVQEQGWTTWDIGTETQTFYWFRDAREHLIGQKLSNAFWLSELINVLPDRREALRLGRARVKLFDRQQNVVYQWGQYEVPNDQEAISQRLLPYPLDGWRLAYYAPSTGFTSALQSLVFYATLLVLGMAVAVIGFYLLRELRRDIRQAEQRVTFVNQVSHELKTPLTNICMYTEMLDSELSDDAQPDRDRLQKFSGVVRAESQRLARLINNVLSFSRARQHPITVRPAPHSLDDIVRATATLFKPALSAKGIELTMELNAPVKVMVDAAVVEQVLNNLLSNVEKYAAEGKLARIRTVYASGVSQIEVIDAGRGIDVEQKERIFEPFERGGSRLTEGVSGTGIGLSISRDLARAHGGDLTLSSASSGAHFILRLSTPQAEAG</sequence>
<dbReference type="GO" id="GO:0007234">
    <property type="term" value="P:osmosensory signaling via phosphorelay pathway"/>
    <property type="evidence" value="ECO:0007669"/>
    <property type="project" value="TreeGrafter"/>
</dbReference>
<dbReference type="EMBL" id="BMXA01000003">
    <property type="protein sequence ID" value="GHA12014.1"/>
    <property type="molecule type" value="Genomic_DNA"/>
</dbReference>
<dbReference type="SUPFAM" id="SSF55874">
    <property type="entry name" value="ATPase domain of HSP90 chaperone/DNA topoisomerase II/histidine kinase"/>
    <property type="match status" value="1"/>
</dbReference>
<accession>A0A918RVX8</accession>
<keyword evidence="3" id="KW-0597">Phosphoprotein</keyword>
<keyword evidence="7" id="KW-0472">Membrane</keyword>
<dbReference type="InterPro" id="IPR050351">
    <property type="entry name" value="BphY/WalK/GraS-like"/>
</dbReference>
<evidence type="ECO:0000256" key="1">
    <source>
        <dbReference type="ARBA" id="ARBA00000085"/>
    </source>
</evidence>
<dbReference type="PANTHER" id="PTHR42878:SF13">
    <property type="entry name" value="HISTIDINE KINASE"/>
    <property type="match status" value="1"/>
</dbReference>
<organism evidence="9 10">
    <name type="scientific">Arenicella chitinivorans</name>
    <dbReference type="NCBI Taxonomy" id="1329800"/>
    <lineage>
        <taxon>Bacteria</taxon>
        <taxon>Pseudomonadati</taxon>
        <taxon>Pseudomonadota</taxon>
        <taxon>Gammaproteobacteria</taxon>
        <taxon>Arenicellales</taxon>
        <taxon>Arenicellaceae</taxon>
        <taxon>Arenicella</taxon>
    </lineage>
</organism>
<dbReference type="InterPro" id="IPR004358">
    <property type="entry name" value="Sig_transdc_His_kin-like_C"/>
</dbReference>
<dbReference type="EC" id="2.7.13.3" evidence="2"/>
<dbReference type="Proteomes" id="UP000614811">
    <property type="component" value="Unassembled WGS sequence"/>
</dbReference>
<dbReference type="GO" id="GO:0030295">
    <property type="term" value="F:protein kinase activator activity"/>
    <property type="evidence" value="ECO:0007669"/>
    <property type="project" value="TreeGrafter"/>
</dbReference>
<evidence type="ECO:0000256" key="6">
    <source>
        <dbReference type="ARBA" id="ARBA00023012"/>
    </source>
</evidence>
<dbReference type="GO" id="GO:0000156">
    <property type="term" value="F:phosphorelay response regulator activity"/>
    <property type="evidence" value="ECO:0007669"/>
    <property type="project" value="TreeGrafter"/>
</dbReference>
<dbReference type="SMART" id="SM00388">
    <property type="entry name" value="HisKA"/>
    <property type="match status" value="1"/>
</dbReference>
<keyword evidence="7" id="KW-1133">Transmembrane helix</keyword>
<gene>
    <name evidence="9" type="ORF">GCM10008090_22300</name>
</gene>
<dbReference type="PANTHER" id="PTHR42878">
    <property type="entry name" value="TWO-COMPONENT HISTIDINE KINASE"/>
    <property type="match status" value="1"/>
</dbReference>
<evidence type="ECO:0000313" key="9">
    <source>
        <dbReference type="EMBL" id="GHA12014.1"/>
    </source>
</evidence>
<feature type="transmembrane region" description="Helical" evidence="7">
    <location>
        <begin position="308"/>
        <end position="329"/>
    </location>
</feature>
<name>A0A918RVX8_9GAMM</name>
<dbReference type="Pfam" id="PF02518">
    <property type="entry name" value="HATPase_c"/>
    <property type="match status" value="1"/>
</dbReference>
<feature type="domain" description="Histidine kinase" evidence="8">
    <location>
        <begin position="348"/>
        <end position="568"/>
    </location>
</feature>
<dbReference type="FunFam" id="1.10.287.130:FF:000001">
    <property type="entry name" value="Two-component sensor histidine kinase"/>
    <property type="match status" value="1"/>
</dbReference>